<feature type="region of interest" description="Disordered" evidence="4">
    <location>
        <begin position="90"/>
        <end position="109"/>
    </location>
</feature>
<feature type="region of interest" description="Disordered" evidence="4">
    <location>
        <begin position="118"/>
        <end position="167"/>
    </location>
</feature>
<feature type="compositionally biased region" description="Polar residues" evidence="4">
    <location>
        <begin position="124"/>
        <end position="138"/>
    </location>
</feature>
<dbReference type="EMBL" id="BMAV01026791">
    <property type="protein sequence ID" value="GFS53339.1"/>
    <property type="molecule type" value="Genomic_DNA"/>
</dbReference>
<sequence>MLPQSGIIFNSERSANEAADIRSFPTMGKVKTVLPPPLFGPKLPRFEFRYNRAGCPVGASVARNHQLDMNATFVLLLSSLLMGTSFLQEVSDNDSAPKPKSEASTYLSNHPLLTGATAVRSSAPGCNNQRPSRDQQSYLPDEDDGVVDGFPFGRPRRRPTDGPSLDDRDECQVRFGLHYSSCFSKYKDFDDKFDELQHHVQSLPRGGGGATSPCSTLQLLAKVKSSPIFDRCHGNQYLLRTPYHMYNVKGELRYIVQDPPHLEQCYLEATCSIPSDVCRNYGYGSGRRGGTAGCESRHCHHTLLAWDPSAPDEGTFFDIFEYSCCCNCHAAPTQSSRSQIIG</sequence>
<dbReference type="GO" id="GO:0021556">
    <property type="term" value="P:central nervous system formation"/>
    <property type="evidence" value="ECO:0007669"/>
    <property type="project" value="TreeGrafter"/>
</dbReference>
<gene>
    <name evidence="6" type="primary">AVEN_126302_1</name>
    <name evidence="6" type="ORF">TNIN_262621</name>
</gene>
<protein>
    <submittedName>
        <fullName evidence="6">Spaetzle domain-containing protein</fullName>
    </submittedName>
</protein>
<dbReference type="AlphaFoldDB" id="A0A8X6MHB9"/>
<proteinExistence type="predicted"/>
<dbReference type="PANTHER" id="PTHR23199:SF12">
    <property type="entry name" value="NEUROTROPHIN 1-RELATED"/>
    <property type="match status" value="1"/>
</dbReference>
<comment type="caution">
    <text evidence="6">The sequence shown here is derived from an EMBL/GenBank/DDBJ whole genome shotgun (WGS) entry which is preliminary data.</text>
</comment>
<dbReference type="GO" id="GO:0005121">
    <property type="term" value="F:Toll binding"/>
    <property type="evidence" value="ECO:0007669"/>
    <property type="project" value="TreeGrafter"/>
</dbReference>
<keyword evidence="3" id="KW-0325">Glycoprotein</keyword>
<evidence type="ECO:0000256" key="4">
    <source>
        <dbReference type="SAM" id="MobiDB-lite"/>
    </source>
</evidence>
<dbReference type="GO" id="GO:0008083">
    <property type="term" value="F:growth factor activity"/>
    <property type="evidence" value="ECO:0007669"/>
    <property type="project" value="TreeGrafter"/>
</dbReference>
<dbReference type="SUPFAM" id="SSF57501">
    <property type="entry name" value="Cystine-knot cytokines"/>
    <property type="match status" value="1"/>
</dbReference>
<accession>A0A8X6MHB9</accession>
<dbReference type="GO" id="GO:0045087">
    <property type="term" value="P:innate immune response"/>
    <property type="evidence" value="ECO:0007669"/>
    <property type="project" value="TreeGrafter"/>
</dbReference>
<evidence type="ECO:0000256" key="3">
    <source>
        <dbReference type="ARBA" id="ARBA00023180"/>
    </source>
</evidence>
<reference evidence="6" key="1">
    <citation type="submission" date="2020-08" db="EMBL/GenBank/DDBJ databases">
        <title>Multicomponent nature underlies the extraordinary mechanical properties of spider dragline silk.</title>
        <authorList>
            <person name="Kono N."/>
            <person name="Nakamura H."/>
            <person name="Mori M."/>
            <person name="Yoshida Y."/>
            <person name="Ohtoshi R."/>
            <person name="Malay A.D."/>
            <person name="Moran D.A.P."/>
            <person name="Tomita M."/>
            <person name="Numata K."/>
            <person name="Arakawa K."/>
        </authorList>
    </citation>
    <scope>NUCLEOTIDE SEQUENCE</scope>
</reference>
<keyword evidence="2" id="KW-1015">Disulfide bond</keyword>
<evidence type="ECO:0000313" key="6">
    <source>
        <dbReference type="EMBL" id="GFS53339.1"/>
    </source>
</evidence>
<dbReference type="InterPro" id="IPR029034">
    <property type="entry name" value="Cystine-knot_cytokine"/>
</dbReference>
<keyword evidence="7" id="KW-1185">Reference proteome</keyword>
<name>A0A8X6MHB9_9ARAC</name>
<evidence type="ECO:0000256" key="1">
    <source>
        <dbReference type="ARBA" id="ARBA00022729"/>
    </source>
</evidence>
<dbReference type="PANTHER" id="PTHR23199">
    <property type="entry name" value="NEUROTROPHIN 1-RELATED"/>
    <property type="match status" value="1"/>
</dbReference>
<dbReference type="OrthoDB" id="6429942at2759"/>
<evidence type="ECO:0000313" key="7">
    <source>
        <dbReference type="Proteomes" id="UP000886998"/>
    </source>
</evidence>
<feature type="domain" description="Spaetzle" evidence="5">
    <location>
        <begin position="239"/>
        <end position="329"/>
    </location>
</feature>
<dbReference type="GO" id="GO:0005615">
    <property type="term" value="C:extracellular space"/>
    <property type="evidence" value="ECO:0007669"/>
    <property type="project" value="UniProtKB-ARBA"/>
</dbReference>
<organism evidence="6 7">
    <name type="scientific">Trichonephila inaurata madagascariensis</name>
    <dbReference type="NCBI Taxonomy" id="2747483"/>
    <lineage>
        <taxon>Eukaryota</taxon>
        <taxon>Metazoa</taxon>
        <taxon>Ecdysozoa</taxon>
        <taxon>Arthropoda</taxon>
        <taxon>Chelicerata</taxon>
        <taxon>Arachnida</taxon>
        <taxon>Araneae</taxon>
        <taxon>Araneomorphae</taxon>
        <taxon>Entelegynae</taxon>
        <taxon>Araneoidea</taxon>
        <taxon>Nephilidae</taxon>
        <taxon>Trichonephila</taxon>
        <taxon>Trichonephila inaurata</taxon>
    </lineage>
</organism>
<keyword evidence="1" id="KW-0732">Signal</keyword>
<evidence type="ECO:0000256" key="2">
    <source>
        <dbReference type="ARBA" id="ARBA00023157"/>
    </source>
</evidence>
<dbReference type="Proteomes" id="UP000886998">
    <property type="component" value="Unassembled WGS sequence"/>
</dbReference>
<evidence type="ECO:0000259" key="5">
    <source>
        <dbReference type="Pfam" id="PF16077"/>
    </source>
</evidence>
<dbReference type="InterPro" id="IPR052444">
    <property type="entry name" value="Spz/Toll_ligand-like"/>
</dbReference>
<dbReference type="Gene3D" id="2.10.90.10">
    <property type="entry name" value="Cystine-knot cytokines"/>
    <property type="match status" value="1"/>
</dbReference>
<dbReference type="Pfam" id="PF16077">
    <property type="entry name" value="Spaetzle"/>
    <property type="match status" value="1"/>
</dbReference>
<dbReference type="InterPro" id="IPR032104">
    <property type="entry name" value="Spaetzle"/>
</dbReference>